<dbReference type="GO" id="GO:0051130">
    <property type="term" value="P:positive regulation of cellular component organization"/>
    <property type="evidence" value="ECO:0007669"/>
    <property type="project" value="UniProtKB-ARBA"/>
</dbReference>
<dbReference type="GO" id="GO:0006898">
    <property type="term" value="P:receptor-mediated endocytosis"/>
    <property type="evidence" value="ECO:0007669"/>
    <property type="project" value="UniProtKB-ARBA"/>
</dbReference>
<dbReference type="GO" id="GO:0032051">
    <property type="term" value="F:clathrin light chain binding"/>
    <property type="evidence" value="ECO:0007669"/>
    <property type="project" value="TreeGrafter"/>
</dbReference>
<keyword evidence="8 14" id="KW-0472">Membrane</keyword>
<dbReference type="GO" id="GO:0061024">
    <property type="term" value="P:membrane organization"/>
    <property type="evidence" value="ECO:0007669"/>
    <property type="project" value="UniProtKB-ARBA"/>
</dbReference>
<keyword evidence="4" id="KW-0963">Cytoplasm</keyword>
<evidence type="ECO:0000256" key="3">
    <source>
        <dbReference type="ARBA" id="ARBA00010135"/>
    </source>
</evidence>
<dbReference type="PROSITE" id="PS50942">
    <property type="entry name" value="ENTH"/>
    <property type="match status" value="1"/>
</dbReference>
<accession>A0A4W6E7U2</accession>
<dbReference type="SMART" id="SM00307">
    <property type="entry name" value="ILWEQ"/>
    <property type="match status" value="1"/>
</dbReference>
<dbReference type="SMART" id="SM00273">
    <property type="entry name" value="ENTH"/>
    <property type="match status" value="1"/>
</dbReference>
<comment type="subcellular location">
    <subcellularLocation>
        <location evidence="2">Cytoplasm</location>
        <location evidence="2">Perinuclear region</location>
    </subcellularLocation>
    <subcellularLocation>
        <location evidence="1">Cytoplasmic vesicle membrane</location>
    </subcellularLocation>
</comment>
<feature type="coiled-coil region" evidence="15">
    <location>
        <begin position="363"/>
        <end position="390"/>
    </location>
</feature>
<dbReference type="PROSITE" id="PS50945">
    <property type="entry name" value="I_LWEQ"/>
    <property type="match status" value="1"/>
</dbReference>
<dbReference type="GO" id="GO:0030136">
    <property type="term" value="C:clathrin-coated vesicle"/>
    <property type="evidence" value="ECO:0007669"/>
    <property type="project" value="UniProtKB-ARBA"/>
</dbReference>
<dbReference type="InterPro" id="IPR032422">
    <property type="entry name" value="HIP1_clath-bd"/>
</dbReference>
<dbReference type="InterPro" id="IPR011417">
    <property type="entry name" value="ANTH_dom"/>
</dbReference>
<gene>
    <name evidence="18" type="primary">HIP1</name>
</gene>
<evidence type="ECO:0000313" key="18">
    <source>
        <dbReference type="Ensembl" id="ENSLCAP00010034080.1"/>
    </source>
</evidence>
<keyword evidence="7 15" id="KW-0175">Coiled coil</keyword>
<dbReference type="GO" id="GO:0030837">
    <property type="term" value="P:negative regulation of actin filament polymerization"/>
    <property type="evidence" value="ECO:0007669"/>
    <property type="project" value="UniProtKB-ARBA"/>
</dbReference>
<proteinExistence type="inferred from homology"/>
<evidence type="ECO:0000256" key="2">
    <source>
        <dbReference type="ARBA" id="ARBA00004556"/>
    </source>
</evidence>
<evidence type="ECO:0000256" key="9">
    <source>
        <dbReference type="ARBA" id="ARBA00023203"/>
    </source>
</evidence>
<comment type="subunit">
    <text evidence="12">Homodimer. Interacts with actin; homodimerization promotes actin binding. Interacts with CLTB. Interacts with HIP1. Interacts (via ENTH and I/LWEQ domains) with BCL2L10.</text>
</comment>
<dbReference type="AlphaFoldDB" id="A0A4W6E7U2"/>
<feature type="coiled-coil region" evidence="15">
    <location>
        <begin position="423"/>
        <end position="467"/>
    </location>
</feature>
<dbReference type="FunFam" id="1.25.40.90:FF:000012">
    <property type="entry name" value="Huntingtin interacting protein 1-related"/>
    <property type="match status" value="1"/>
</dbReference>
<dbReference type="FunFam" id="1.20.5.1700:FF:000002">
    <property type="entry name" value="Huntingtin interacting protein 1"/>
    <property type="match status" value="1"/>
</dbReference>
<dbReference type="Ensembl" id="ENSLCAT00010034887.1">
    <property type="protein sequence ID" value="ENSLCAP00010034080.1"/>
    <property type="gene ID" value="ENSLCAG00010015964.1"/>
</dbReference>
<dbReference type="InterPro" id="IPR030224">
    <property type="entry name" value="Sla2_fam"/>
</dbReference>
<dbReference type="GO" id="GO:0030100">
    <property type="term" value="P:regulation of endocytosis"/>
    <property type="evidence" value="ECO:0007669"/>
    <property type="project" value="UniProtKB-ARBA"/>
</dbReference>
<dbReference type="GO" id="GO:0030659">
    <property type="term" value="C:cytoplasmic vesicle membrane"/>
    <property type="evidence" value="ECO:0007669"/>
    <property type="project" value="UniProtKB-SubCell"/>
</dbReference>
<evidence type="ECO:0000256" key="8">
    <source>
        <dbReference type="ARBA" id="ARBA00023136"/>
    </source>
</evidence>
<dbReference type="InterPro" id="IPR008942">
    <property type="entry name" value="ENTH_VHS"/>
</dbReference>
<feature type="domain" description="ENTH" evidence="16">
    <location>
        <begin position="31"/>
        <end position="156"/>
    </location>
</feature>
<comment type="function">
    <text evidence="11">Component of clathrin-coated pits and vesicles, that may link the endocytic machinery to the actin cytoskeleton. Binds 3-phosphoinositides (via ENTH domain). May act through the ENTH domain to promote cell survival by stabilizing receptor tyrosine kinases following ligand-induced endocytosis.</text>
</comment>
<evidence type="ECO:0000256" key="7">
    <source>
        <dbReference type="ARBA" id="ARBA00023054"/>
    </source>
</evidence>
<organism evidence="18 19">
    <name type="scientific">Lates calcarifer</name>
    <name type="common">Barramundi</name>
    <name type="synonym">Holocentrus calcarifer</name>
    <dbReference type="NCBI Taxonomy" id="8187"/>
    <lineage>
        <taxon>Eukaryota</taxon>
        <taxon>Metazoa</taxon>
        <taxon>Chordata</taxon>
        <taxon>Craniata</taxon>
        <taxon>Vertebrata</taxon>
        <taxon>Euteleostomi</taxon>
        <taxon>Actinopterygii</taxon>
        <taxon>Neopterygii</taxon>
        <taxon>Teleostei</taxon>
        <taxon>Neoteleostei</taxon>
        <taxon>Acanthomorphata</taxon>
        <taxon>Carangaria</taxon>
        <taxon>Carangaria incertae sedis</taxon>
        <taxon>Centropomidae</taxon>
        <taxon>Lates</taxon>
    </lineage>
</organism>
<keyword evidence="14" id="KW-1133">Transmembrane helix</keyword>
<dbReference type="GO" id="GO:0035615">
    <property type="term" value="F:clathrin adaptor activity"/>
    <property type="evidence" value="ECO:0007669"/>
    <property type="project" value="TreeGrafter"/>
</dbReference>
<evidence type="ECO:0000259" key="17">
    <source>
        <dbReference type="PROSITE" id="PS50945"/>
    </source>
</evidence>
<dbReference type="GO" id="GO:0042803">
    <property type="term" value="F:protein homodimerization activity"/>
    <property type="evidence" value="ECO:0007669"/>
    <property type="project" value="UniProtKB-ARBA"/>
</dbReference>
<reference evidence="18" key="2">
    <citation type="submission" date="2025-08" db="UniProtKB">
        <authorList>
            <consortium name="Ensembl"/>
        </authorList>
    </citation>
    <scope>IDENTIFICATION</scope>
</reference>
<feature type="coiled-coil region" evidence="15">
    <location>
        <begin position="492"/>
        <end position="583"/>
    </location>
</feature>
<dbReference type="GeneTree" id="ENSGT00940000153594"/>
<dbReference type="Pfam" id="PF01608">
    <property type="entry name" value="I_LWEQ"/>
    <property type="match status" value="1"/>
</dbReference>
<evidence type="ECO:0000256" key="6">
    <source>
        <dbReference type="ARBA" id="ARBA00022990"/>
    </source>
</evidence>
<evidence type="ECO:0000256" key="13">
    <source>
        <dbReference type="ARBA" id="ARBA00073599"/>
    </source>
</evidence>
<feature type="transmembrane region" description="Helical" evidence="14">
    <location>
        <begin position="1048"/>
        <end position="1073"/>
    </location>
</feature>
<dbReference type="GO" id="GO:0048268">
    <property type="term" value="P:clathrin coat assembly"/>
    <property type="evidence" value="ECO:0007669"/>
    <property type="project" value="TreeGrafter"/>
</dbReference>
<evidence type="ECO:0000259" key="16">
    <source>
        <dbReference type="PROSITE" id="PS50942"/>
    </source>
</evidence>
<evidence type="ECO:0000256" key="15">
    <source>
        <dbReference type="SAM" id="Coils"/>
    </source>
</evidence>
<dbReference type="Gene3D" id="1.20.5.1700">
    <property type="match status" value="1"/>
</dbReference>
<dbReference type="STRING" id="8187.ENSLCAP00010034080"/>
<dbReference type="PANTHER" id="PTHR10407">
    <property type="entry name" value="HUNTINGTIN INTERACTING PROTEIN 1"/>
    <property type="match status" value="1"/>
</dbReference>
<name>A0A4W6E7U2_LATCA</name>
<dbReference type="GO" id="GO:0051050">
    <property type="term" value="P:positive regulation of transport"/>
    <property type="evidence" value="ECO:0007669"/>
    <property type="project" value="UniProtKB-ARBA"/>
</dbReference>
<feature type="domain" description="I/LWEQ" evidence="17">
    <location>
        <begin position="785"/>
        <end position="1026"/>
    </location>
</feature>
<dbReference type="InterPro" id="IPR002558">
    <property type="entry name" value="ILWEQ_dom"/>
</dbReference>
<dbReference type="GO" id="GO:0043325">
    <property type="term" value="F:phosphatidylinositol-3,4-bisphosphate binding"/>
    <property type="evidence" value="ECO:0007669"/>
    <property type="project" value="TreeGrafter"/>
</dbReference>
<keyword evidence="19" id="KW-1185">Reference proteome</keyword>
<dbReference type="GO" id="GO:0048471">
    <property type="term" value="C:perinuclear region of cytoplasm"/>
    <property type="evidence" value="ECO:0007669"/>
    <property type="project" value="UniProtKB-SubCell"/>
</dbReference>
<reference evidence="18" key="3">
    <citation type="submission" date="2025-09" db="UniProtKB">
        <authorList>
            <consortium name="Ensembl"/>
        </authorList>
    </citation>
    <scope>IDENTIFICATION</scope>
</reference>
<keyword evidence="5" id="KW-0254">Endocytosis</keyword>
<dbReference type="Gene3D" id="1.25.40.90">
    <property type="match status" value="1"/>
</dbReference>
<keyword evidence="9" id="KW-0009">Actin-binding</keyword>
<dbReference type="Gene3D" id="1.20.1410.10">
    <property type="entry name" value="I/LWEQ domain"/>
    <property type="match status" value="1"/>
</dbReference>
<evidence type="ECO:0000256" key="11">
    <source>
        <dbReference type="ARBA" id="ARBA00059997"/>
    </source>
</evidence>
<keyword evidence="6" id="KW-0007">Acetylation</keyword>
<evidence type="ECO:0000256" key="10">
    <source>
        <dbReference type="ARBA" id="ARBA00023329"/>
    </source>
</evidence>
<evidence type="ECO:0000256" key="5">
    <source>
        <dbReference type="ARBA" id="ARBA00022583"/>
    </source>
</evidence>
<dbReference type="InParanoid" id="A0A4W6E7U2"/>
<dbReference type="Pfam" id="PF07651">
    <property type="entry name" value="ANTH"/>
    <property type="match status" value="1"/>
</dbReference>
<keyword evidence="14" id="KW-0812">Transmembrane</keyword>
<dbReference type="InterPro" id="IPR013809">
    <property type="entry name" value="ENTH"/>
</dbReference>
<dbReference type="InterPro" id="IPR035964">
    <property type="entry name" value="I/LWEQ_dom_sf"/>
</dbReference>
<sequence>MDRVKSSMQQVPNAIPKVIRRTGGANSLELEKENFERGQAVSINKAINTQEVAVKEKHARNILILSKGAHTFWAAVNRLPLSSNAVLCWKFCHVFHKLLRDGHPNVIKDSMRNKADLTDMSRMWGHLSEGYGKLCSIYLKLLITKMEFHIKNPRFPGNLQMSNRQLDEAGENDVNNFFQLTVEMFDYLECELNLFLGVFSSLDMSRSVSVTAAGQCRLAPLIQVILDSSHLYDYTVKLLFKLHSCLPADTLQGHRDRFQEQFKKLKSLFYRSSNLQYFKRLIQIPQLPENPPNFLRASALSEHISPVVVIPAESSSPESEHMAETDDLVDTDVPSLPTKFDDLFGTSAAIDPFNFNSQNGMRKDDKDRLIEQLTREIQALKEELESFRLESGRLCQVLRGRVSELEAELAEQSHLRLQAVGESEFLKAELDDLRRVREDTEKEQRSLTEIERKAQANEQRYTKLKEKYTELVQSHADLLRKNAEVTRQMTVARAAQDEVEAVRKEMQEKVKAAQELADRQEREQLEQLQELQRELMSSRTELDSLKTTMTSSQQSSEVLSTQLATLESEKAGLVQSLSKVEAELAVQGEKLEQVRSSLATERESGVKTAEALQNQLNEKESREQALESQLVAARWSSLQGAVEEAEKIIQDSLAQIDDPAHISCTSSADYLASRCQASLDCMDRLHSAREAFIADNTGVFELLRVVTQCGHLVGDTIVQGSATSHMVPVEQADALSESVKACGAEALALLGQMKQQDSMAAADNSKLKAVLEAILATAEKLRPRGLELQQGELGDLVEQEMAATSAAVESAAARIEEMLNKSRAVDTGIKMEVNERILASCTELMQAIKELILSSKDLQRDIVESGRGAASMKEFYAKNSRWTEGLISASKAVGWGATVMVDAADLVVQGKGKFEELMVCSHEIAASTAQLVAASKVKADKDSANLHRLQQASRGVTQATAAVVASTKSGKSQIEETDTMDFSSMTLTQIKRQEMDAQVLVLELETRLQKERERLGELRKKHYELAGVAEGWGEEEEGKGKLPASVCLFLFIHTLFCLFLPCFLLSFFVCLFVI</sequence>
<evidence type="ECO:0000256" key="14">
    <source>
        <dbReference type="PROSITE-ProRule" id="PRU00243"/>
    </source>
</evidence>
<dbReference type="SUPFAM" id="SSF48464">
    <property type="entry name" value="ENTH/VHS domain"/>
    <property type="match status" value="1"/>
</dbReference>
<evidence type="ECO:0000256" key="12">
    <source>
        <dbReference type="ARBA" id="ARBA00061714"/>
    </source>
</evidence>
<dbReference type="GO" id="GO:0098793">
    <property type="term" value="C:presynapse"/>
    <property type="evidence" value="ECO:0007669"/>
    <property type="project" value="TreeGrafter"/>
</dbReference>
<dbReference type="GO" id="GO:0051015">
    <property type="term" value="F:actin filament binding"/>
    <property type="evidence" value="ECO:0007669"/>
    <property type="project" value="TreeGrafter"/>
</dbReference>
<dbReference type="GO" id="GO:0007015">
    <property type="term" value="P:actin filament organization"/>
    <property type="evidence" value="ECO:0007669"/>
    <property type="project" value="TreeGrafter"/>
</dbReference>
<reference evidence="19" key="1">
    <citation type="submission" date="2015-09" db="EMBL/GenBank/DDBJ databases">
        <authorList>
            <person name="Sai Rama Sridatta P."/>
        </authorList>
    </citation>
    <scope>NUCLEOTIDE SEQUENCE [LARGE SCALE GENOMIC DNA]</scope>
</reference>
<protein>
    <recommendedName>
        <fullName evidence="13">Huntingtin-interacting protein 1-related protein</fullName>
    </recommendedName>
</protein>
<dbReference type="Proteomes" id="UP000314980">
    <property type="component" value="Unassembled WGS sequence"/>
</dbReference>
<keyword evidence="10" id="KW-0968">Cytoplasmic vesicle</keyword>
<dbReference type="SUPFAM" id="SSF109885">
    <property type="entry name" value="I/LWEQ domain"/>
    <property type="match status" value="1"/>
</dbReference>
<evidence type="ECO:0000256" key="4">
    <source>
        <dbReference type="ARBA" id="ARBA00022490"/>
    </source>
</evidence>
<dbReference type="Gene3D" id="6.10.250.920">
    <property type="match status" value="1"/>
</dbReference>
<comment type="caution">
    <text evidence="14">Lacks conserved residue(s) required for the propagation of feature annotation.</text>
</comment>
<dbReference type="FunFam" id="1.20.1410.10:FF:000002">
    <property type="entry name" value="Huntingtin interacting protein 1"/>
    <property type="match status" value="1"/>
</dbReference>
<dbReference type="Pfam" id="PF16515">
    <property type="entry name" value="HIP1_clath_bdg"/>
    <property type="match status" value="1"/>
</dbReference>
<dbReference type="GO" id="GO:0080025">
    <property type="term" value="F:phosphatidylinositol-3,5-bisphosphate binding"/>
    <property type="evidence" value="ECO:0007669"/>
    <property type="project" value="TreeGrafter"/>
</dbReference>
<evidence type="ECO:0000313" key="19">
    <source>
        <dbReference type="Proteomes" id="UP000314980"/>
    </source>
</evidence>
<evidence type="ECO:0000256" key="1">
    <source>
        <dbReference type="ARBA" id="ARBA00004156"/>
    </source>
</evidence>
<dbReference type="PANTHER" id="PTHR10407:SF14">
    <property type="entry name" value="HUNTINGTIN-INTERACTING PROTEIN 1"/>
    <property type="match status" value="1"/>
</dbReference>
<comment type="similarity">
    <text evidence="3">Belongs to the SLA2 family.</text>
</comment>
<dbReference type="GO" id="GO:0030864">
    <property type="term" value="C:cortical actin cytoskeleton"/>
    <property type="evidence" value="ECO:0007669"/>
    <property type="project" value="TreeGrafter"/>
</dbReference>